<keyword evidence="5" id="KW-0046">Antibiotic resistance</keyword>
<evidence type="ECO:0000256" key="3">
    <source>
        <dbReference type="ARBA" id="ARBA00022679"/>
    </source>
</evidence>
<dbReference type="PANTHER" id="PTHR11104:SF0">
    <property type="entry name" value="SPBETA PROPHAGE-DERIVED AMINOGLYCOSIDE N(3')-ACETYLTRANSFERASE-LIKE PROTEIN YOKD"/>
    <property type="match status" value="1"/>
</dbReference>
<dbReference type="RefSeq" id="WP_133504469.1">
    <property type="nucleotide sequence ID" value="NZ_SNXC01000013.1"/>
</dbReference>
<keyword evidence="7" id="KW-1185">Reference proteome</keyword>
<sequence>MIQTLAEEWTEAGVRKGDVLLVHSNIKLTFKRYFKLGVRLSPQDILESFLEAVGPTGTLLLPLFNFDFTKGVPFDKRSTPSYMGALTEAGREHPLSVRTGHPIYSFAAIGASANTFKSIDNFSGYGEDSPFSVLRKMNGRIAVLDLPDQNSMTFYHHVEEMMEVDYRYHKTFSSDYTDELGNTELKTYGLFVRNIEKGILTHVNPAGELMWKEGLYTGCRPKEGSGLRTVSAQEMYEFTSNIIQSGKAKNTLYRTEGK</sequence>
<evidence type="ECO:0000313" key="6">
    <source>
        <dbReference type="EMBL" id="TDO96978.1"/>
    </source>
</evidence>
<proteinExistence type="inferred from homology"/>
<evidence type="ECO:0000256" key="4">
    <source>
        <dbReference type="ARBA" id="ARBA00023315"/>
    </source>
</evidence>
<dbReference type="OrthoDB" id="7330654at2"/>
<dbReference type="Proteomes" id="UP000294656">
    <property type="component" value="Unassembled WGS sequence"/>
</dbReference>
<comment type="catalytic activity">
    <reaction evidence="5">
        <text>a 2-deoxystreptamine antibiotic + acetyl-CoA = an N(3)-acetyl-2-deoxystreptamine antibiotic + CoA + H(+)</text>
        <dbReference type="Rhea" id="RHEA:12665"/>
        <dbReference type="ChEBI" id="CHEBI:15378"/>
        <dbReference type="ChEBI" id="CHEBI:57287"/>
        <dbReference type="ChEBI" id="CHEBI:57288"/>
        <dbReference type="ChEBI" id="CHEBI:57921"/>
        <dbReference type="ChEBI" id="CHEBI:77452"/>
        <dbReference type="EC" id="2.3.1.81"/>
    </reaction>
</comment>
<dbReference type="GO" id="GO:0046353">
    <property type="term" value="F:aminoglycoside 3-N-acetyltransferase activity"/>
    <property type="evidence" value="ECO:0007669"/>
    <property type="project" value="UniProtKB-EC"/>
</dbReference>
<dbReference type="EMBL" id="SNXC01000013">
    <property type="protein sequence ID" value="TDO96978.1"/>
    <property type="molecule type" value="Genomic_DNA"/>
</dbReference>
<dbReference type="Pfam" id="PF02522">
    <property type="entry name" value="Antibiotic_NAT"/>
    <property type="match status" value="1"/>
</dbReference>
<dbReference type="InterPro" id="IPR028345">
    <property type="entry name" value="Antibiotic_NAT-like"/>
</dbReference>
<evidence type="ECO:0000256" key="5">
    <source>
        <dbReference type="RuleBase" id="RU365031"/>
    </source>
</evidence>
<evidence type="ECO:0000256" key="1">
    <source>
        <dbReference type="ARBA" id="ARBA00006383"/>
    </source>
</evidence>
<dbReference type="PANTHER" id="PTHR11104">
    <property type="entry name" value="AMINOGLYCOSIDE N3-ACETYLTRANSFERASE"/>
    <property type="match status" value="1"/>
</dbReference>
<keyword evidence="3 5" id="KW-0808">Transferase</keyword>
<dbReference type="AlphaFoldDB" id="A0A4R6M6G8"/>
<keyword evidence="4 5" id="KW-0012">Acyltransferase</keyword>
<dbReference type="EC" id="2.3.1.-" evidence="5"/>
<accession>A0A4R6M6G8</accession>
<protein>
    <recommendedName>
        <fullName evidence="2 5">Aminoglycoside N(3)-acetyltransferase</fullName>
        <ecNumber evidence="5">2.3.1.-</ecNumber>
    </recommendedName>
</protein>
<organism evidence="6 7">
    <name type="scientific">Marinomonas balearica</name>
    <dbReference type="NCBI Taxonomy" id="491947"/>
    <lineage>
        <taxon>Bacteria</taxon>
        <taxon>Pseudomonadati</taxon>
        <taxon>Pseudomonadota</taxon>
        <taxon>Gammaproteobacteria</taxon>
        <taxon>Oceanospirillales</taxon>
        <taxon>Oceanospirillaceae</taxon>
        <taxon>Marinomonas</taxon>
    </lineage>
</organism>
<dbReference type="GO" id="GO:0046677">
    <property type="term" value="P:response to antibiotic"/>
    <property type="evidence" value="ECO:0007669"/>
    <property type="project" value="UniProtKB-KW"/>
</dbReference>
<evidence type="ECO:0000256" key="2">
    <source>
        <dbReference type="ARBA" id="ARBA00012882"/>
    </source>
</evidence>
<evidence type="ECO:0000313" key="7">
    <source>
        <dbReference type="Proteomes" id="UP000294656"/>
    </source>
</evidence>
<name>A0A4R6M6G8_9GAMM</name>
<dbReference type="SUPFAM" id="SSF110710">
    <property type="entry name" value="TTHA0583/YokD-like"/>
    <property type="match status" value="1"/>
</dbReference>
<reference evidence="6 7" key="1">
    <citation type="submission" date="2019-03" db="EMBL/GenBank/DDBJ databases">
        <title>Genomic Encyclopedia of Type Strains, Phase III (KMG-III): the genomes of soil and plant-associated and newly described type strains.</title>
        <authorList>
            <person name="Whitman W."/>
        </authorList>
    </citation>
    <scope>NUCLEOTIDE SEQUENCE [LARGE SCALE GENOMIC DNA]</scope>
    <source>
        <strain evidence="6 7">CECT 7378</strain>
    </source>
</reference>
<dbReference type="InterPro" id="IPR003679">
    <property type="entry name" value="Amioglycoside_AcTrfase"/>
</dbReference>
<comment type="similarity">
    <text evidence="1 5">Belongs to the antibiotic N-acetyltransferase family.</text>
</comment>
<gene>
    <name evidence="6" type="ORF">DFP79_2752</name>
</gene>
<comment type="caution">
    <text evidence="6">The sequence shown here is derived from an EMBL/GenBank/DDBJ whole genome shotgun (WGS) entry which is preliminary data.</text>
</comment>